<dbReference type="EMBL" id="AHER01000061">
    <property type="protein sequence ID" value="EJR12513.1"/>
    <property type="molecule type" value="Genomic_DNA"/>
</dbReference>
<evidence type="ECO:0000313" key="2">
    <source>
        <dbReference type="Proteomes" id="UP000006607"/>
    </source>
</evidence>
<evidence type="ECO:0000313" key="1">
    <source>
        <dbReference type="EMBL" id="EJR12513.1"/>
    </source>
</evidence>
<accession>A0A9W5K2G4</accession>
<dbReference type="Proteomes" id="UP000006607">
    <property type="component" value="Unassembled WGS sequence"/>
</dbReference>
<name>A0A9W5K2G4_BACC8</name>
<dbReference type="Pfam" id="PF19486">
    <property type="entry name" value="DUF6022"/>
    <property type="match status" value="1"/>
</dbReference>
<gene>
    <name evidence="1" type="ORF">IIA_05706</name>
</gene>
<protein>
    <submittedName>
        <fullName evidence="1">Uncharacterized protein</fullName>
    </submittedName>
</protein>
<dbReference type="RefSeq" id="WP_000040710.1">
    <property type="nucleotide sequence ID" value="NZ_JH792026.1"/>
</dbReference>
<comment type="caution">
    <text evidence="1">The sequence shown here is derived from an EMBL/GenBank/DDBJ whole genome shotgun (WGS) entry which is preliminary data.</text>
</comment>
<sequence>MSKLNIQPEMSIEELGQKVSGYLQDHWEEVLANTIEELQKLFPEYEDATYGMYLDKLLPPAWKELEKAGFQSAEKTKADDFIIAGCLNFRNSIEKAKWGTPNHEKRIFWIVIENQNKQLIGTFLFELSHSHVDFNLPLAPKLMTFTSTERNEITKKILSLNENS</sequence>
<reference evidence="1" key="1">
    <citation type="submission" date="2012-04" db="EMBL/GenBank/DDBJ databases">
        <title>The Genome Sequence of Bacillus cereus VD014.</title>
        <authorList>
            <consortium name="The Broad Institute Genome Sequencing Platform"/>
            <consortium name="The Broad Institute Genome Sequencing Center for Infectious Disease"/>
            <person name="Feldgarden M."/>
            <person name="Van der Auwera G.A."/>
            <person name="Mahillon J."/>
            <person name="Duprez V."/>
            <person name="Timmery S."/>
            <person name="Mattelet C."/>
            <person name="Dierick K."/>
            <person name="Sun M."/>
            <person name="Yu Z."/>
            <person name="Zhu L."/>
            <person name="Hu X."/>
            <person name="Shank E.B."/>
            <person name="Swiecicka I."/>
            <person name="Hansen B.M."/>
            <person name="Andrup L."/>
            <person name="Young S.K."/>
            <person name="Zeng Q."/>
            <person name="Gargeya S."/>
            <person name="Fitzgerald M."/>
            <person name="Haas B."/>
            <person name="Abouelleil A."/>
            <person name="Alvarado L."/>
            <person name="Arachchi H.M."/>
            <person name="Berlin A."/>
            <person name="Chapman S.B."/>
            <person name="Goldberg J."/>
            <person name="Griggs A."/>
            <person name="Gujja S."/>
            <person name="Hansen M."/>
            <person name="Howarth C."/>
            <person name="Imamovic A."/>
            <person name="Larimer J."/>
            <person name="McCowen C."/>
            <person name="Montmayeur A."/>
            <person name="Murphy C."/>
            <person name="Neiman D."/>
            <person name="Pearson M."/>
            <person name="Priest M."/>
            <person name="Roberts A."/>
            <person name="Saif S."/>
            <person name="Shea T."/>
            <person name="Sisk P."/>
            <person name="Sykes S."/>
            <person name="Wortman J."/>
            <person name="Nusbaum C."/>
            <person name="Birren B."/>
        </authorList>
    </citation>
    <scope>NUCLEOTIDE SEQUENCE</scope>
    <source>
        <strain evidence="1">VD014</strain>
    </source>
</reference>
<dbReference type="AlphaFoldDB" id="A0A9W5K2G4"/>
<proteinExistence type="predicted"/>
<dbReference type="InterPro" id="IPR046064">
    <property type="entry name" value="DUF6022"/>
</dbReference>
<organism evidence="1 2">
    <name type="scientific">Bacillus cereus (strain VD014)</name>
    <dbReference type="NCBI Taxonomy" id="1053223"/>
    <lineage>
        <taxon>Bacteria</taxon>
        <taxon>Bacillati</taxon>
        <taxon>Bacillota</taxon>
        <taxon>Bacilli</taxon>
        <taxon>Bacillales</taxon>
        <taxon>Bacillaceae</taxon>
        <taxon>Bacillus</taxon>
        <taxon>Bacillus cereus group</taxon>
    </lineage>
</organism>